<dbReference type="InterPro" id="IPR035906">
    <property type="entry name" value="MetI-like_sf"/>
</dbReference>
<dbReference type="PROSITE" id="PS50928">
    <property type="entry name" value="ABC_TM1"/>
    <property type="match status" value="1"/>
</dbReference>
<evidence type="ECO:0000259" key="9">
    <source>
        <dbReference type="PROSITE" id="PS50928"/>
    </source>
</evidence>
<organism evidence="10 11">
    <name type="scientific">Seleniivibrio woodruffii</name>
    <dbReference type="NCBI Taxonomy" id="1078050"/>
    <lineage>
        <taxon>Bacteria</taxon>
        <taxon>Pseudomonadati</taxon>
        <taxon>Deferribacterota</taxon>
        <taxon>Deferribacteres</taxon>
        <taxon>Deferribacterales</taxon>
        <taxon>Geovibrionaceae</taxon>
        <taxon>Seleniivibrio</taxon>
    </lineage>
</organism>
<dbReference type="PANTHER" id="PTHR42929:SF1">
    <property type="entry name" value="INNER MEMBRANE ABC TRANSPORTER PERMEASE PROTEIN YDCU-RELATED"/>
    <property type="match status" value="1"/>
</dbReference>
<feature type="transmembrane region" description="Helical" evidence="8">
    <location>
        <begin position="12"/>
        <end position="36"/>
    </location>
</feature>
<keyword evidence="4" id="KW-1003">Cell membrane</keyword>
<dbReference type="Proteomes" id="UP000294614">
    <property type="component" value="Unassembled WGS sequence"/>
</dbReference>
<dbReference type="SUPFAM" id="SSF161098">
    <property type="entry name" value="MetI-like"/>
    <property type="match status" value="1"/>
</dbReference>
<evidence type="ECO:0000256" key="4">
    <source>
        <dbReference type="ARBA" id="ARBA00022475"/>
    </source>
</evidence>
<gene>
    <name evidence="10" type="ORF">C8D98_1264</name>
</gene>
<feature type="transmembrane region" description="Helical" evidence="8">
    <location>
        <begin position="152"/>
        <end position="173"/>
    </location>
</feature>
<dbReference type="GO" id="GO:0005886">
    <property type="term" value="C:plasma membrane"/>
    <property type="evidence" value="ECO:0007669"/>
    <property type="project" value="UniProtKB-SubCell"/>
</dbReference>
<reference evidence="10 11" key="1">
    <citation type="submission" date="2019-03" db="EMBL/GenBank/DDBJ databases">
        <title>Genomic Encyclopedia of Type Strains, Phase IV (KMG-IV): sequencing the most valuable type-strain genomes for metagenomic binning, comparative biology and taxonomic classification.</title>
        <authorList>
            <person name="Goeker M."/>
        </authorList>
    </citation>
    <scope>NUCLEOTIDE SEQUENCE [LARGE SCALE GENOMIC DNA]</scope>
    <source>
        <strain evidence="10 11">DSM 24984</strain>
    </source>
</reference>
<dbReference type="Pfam" id="PF00528">
    <property type="entry name" value="BPD_transp_1"/>
    <property type="match status" value="1"/>
</dbReference>
<dbReference type="CDD" id="cd06261">
    <property type="entry name" value="TM_PBP2"/>
    <property type="match status" value="1"/>
</dbReference>
<dbReference type="OrthoDB" id="9807047at2"/>
<dbReference type="GO" id="GO:0055085">
    <property type="term" value="P:transmembrane transport"/>
    <property type="evidence" value="ECO:0007669"/>
    <property type="project" value="InterPro"/>
</dbReference>
<dbReference type="Gene3D" id="1.10.3720.10">
    <property type="entry name" value="MetI-like"/>
    <property type="match status" value="1"/>
</dbReference>
<evidence type="ECO:0000256" key="5">
    <source>
        <dbReference type="ARBA" id="ARBA00022692"/>
    </source>
</evidence>
<comment type="caution">
    <text evidence="10">The sequence shown here is derived from an EMBL/GenBank/DDBJ whole genome shotgun (WGS) entry which is preliminary data.</text>
</comment>
<name>A0A4R1K7Y2_9BACT</name>
<protein>
    <submittedName>
        <fullName evidence="10">ABC-type spermidine/putrescine transport system permease subunit I</fullName>
    </submittedName>
</protein>
<feature type="transmembrane region" description="Helical" evidence="8">
    <location>
        <begin position="250"/>
        <end position="272"/>
    </location>
</feature>
<accession>A0A4R1K7Y2</accession>
<evidence type="ECO:0000256" key="2">
    <source>
        <dbReference type="ARBA" id="ARBA00007069"/>
    </source>
</evidence>
<feature type="transmembrane region" description="Helical" evidence="8">
    <location>
        <begin position="100"/>
        <end position="124"/>
    </location>
</feature>
<evidence type="ECO:0000256" key="6">
    <source>
        <dbReference type="ARBA" id="ARBA00022989"/>
    </source>
</evidence>
<proteinExistence type="inferred from homology"/>
<sequence>MTEKNRFKTFSITLITVWLVIFVLLPTLMGFAVSLMTSNTPGEISPVFTLNNYKALKDPVFIQVMADSFEMAFITTILCLLVGYPFAYNLSKYKGKFKTLLLVFIIIPFWTSSLIRTYAIIVIIKTNGVLNNILMFLGIIDEPLRLMYTESAVLVGMVYSLLPFMILPLYAVLEKLDYKLIEAAKDLGAGRMRTFFHVVLPLSMPGVIAGSMLVFLPTLCLFYISDVLGGAKSLLIGNFIRNQFLLTRNWPLGAAASMILTVIMFVIIYVYYRSTKQTGRDAI</sequence>
<keyword evidence="7 8" id="KW-0472">Membrane</keyword>
<dbReference type="PANTHER" id="PTHR42929">
    <property type="entry name" value="INNER MEMBRANE ABC TRANSPORTER PERMEASE PROTEIN YDCU-RELATED-RELATED"/>
    <property type="match status" value="1"/>
</dbReference>
<dbReference type="RefSeq" id="WP_132873069.1">
    <property type="nucleotide sequence ID" value="NZ_JAJUHT010000007.1"/>
</dbReference>
<keyword evidence="3 8" id="KW-0813">Transport</keyword>
<evidence type="ECO:0000256" key="3">
    <source>
        <dbReference type="ARBA" id="ARBA00022448"/>
    </source>
</evidence>
<dbReference type="EMBL" id="SMGG01000004">
    <property type="protein sequence ID" value="TCK60392.1"/>
    <property type="molecule type" value="Genomic_DNA"/>
</dbReference>
<dbReference type="InterPro" id="IPR000515">
    <property type="entry name" value="MetI-like"/>
</dbReference>
<evidence type="ECO:0000313" key="10">
    <source>
        <dbReference type="EMBL" id="TCK60392.1"/>
    </source>
</evidence>
<comment type="subcellular location">
    <subcellularLocation>
        <location evidence="1 8">Cell membrane</location>
        <topology evidence="1 8">Multi-pass membrane protein</topology>
    </subcellularLocation>
</comment>
<comment type="similarity">
    <text evidence="2">Belongs to the binding-protein-dependent transport system permease family. CysTW subfamily.</text>
</comment>
<dbReference type="NCBIfam" id="NF007044">
    <property type="entry name" value="PRK09497.1"/>
    <property type="match status" value="1"/>
</dbReference>
<feature type="domain" description="ABC transmembrane type-1" evidence="9">
    <location>
        <begin position="65"/>
        <end position="271"/>
    </location>
</feature>
<evidence type="ECO:0000256" key="1">
    <source>
        <dbReference type="ARBA" id="ARBA00004651"/>
    </source>
</evidence>
<feature type="transmembrane region" description="Helical" evidence="8">
    <location>
        <begin position="194"/>
        <end position="224"/>
    </location>
</feature>
<evidence type="ECO:0000313" key="11">
    <source>
        <dbReference type="Proteomes" id="UP000294614"/>
    </source>
</evidence>
<keyword evidence="11" id="KW-1185">Reference proteome</keyword>
<evidence type="ECO:0000256" key="7">
    <source>
        <dbReference type="ARBA" id="ARBA00023136"/>
    </source>
</evidence>
<feature type="transmembrane region" description="Helical" evidence="8">
    <location>
        <begin position="71"/>
        <end position="88"/>
    </location>
</feature>
<keyword evidence="5 8" id="KW-0812">Transmembrane</keyword>
<evidence type="ECO:0000256" key="8">
    <source>
        <dbReference type="RuleBase" id="RU363032"/>
    </source>
</evidence>
<dbReference type="AlphaFoldDB" id="A0A4R1K7Y2"/>
<keyword evidence="6 8" id="KW-1133">Transmembrane helix</keyword>